<evidence type="ECO:0000256" key="1">
    <source>
        <dbReference type="SAM" id="Coils"/>
    </source>
</evidence>
<dbReference type="EMBL" id="UYWY01023708">
    <property type="protein sequence ID" value="VDM47888.1"/>
    <property type="molecule type" value="Genomic_DNA"/>
</dbReference>
<dbReference type="AlphaFoldDB" id="A0A3P7IJK7"/>
<proteinExistence type="predicted"/>
<keyword evidence="1" id="KW-0175">Coiled coil</keyword>
<accession>A0A3P7IJK7</accession>
<feature type="coiled-coil region" evidence="1">
    <location>
        <begin position="1"/>
        <end position="93"/>
    </location>
</feature>
<protein>
    <submittedName>
        <fullName evidence="2">Uncharacterized protein</fullName>
    </submittedName>
</protein>
<organism evidence="2">
    <name type="scientific">Toxocara canis</name>
    <name type="common">Canine roundworm</name>
    <dbReference type="NCBI Taxonomy" id="6265"/>
    <lineage>
        <taxon>Eukaryota</taxon>
        <taxon>Metazoa</taxon>
        <taxon>Ecdysozoa</taxon>
        <taxon>Nematoda</taxon>
        <taxon>Chromadorea</taxon>
        <taxon>Rhabditida</taxon>
        <taxon>Spirurina</taxon>
        <taxon>Ascaridomorpha</taxon>
        <taxon>Ascaridoidea</taxon>
        <taxon>Toxocaridae</taxon>
        <taxon>Toxocara</taxon>
    </lineage>
</organism>
<sequence>MNALERENKELCRNCAQLQQQIAQLEMDNGNRLVMLTNKQREEHDRFVQSIKAEKAQVERIVENRDRAQKNRIRQLEVQLNQLREQLNSERLRRRDVAISDVSRIGVSTLGLTGSLDAIFPQSSSLDYIIGNRNASSSYHIISPSYSPAGSDIYKTSSASISLRAPVDIETARESYTTSYHMSTAGGVVEASGVTSSLLAQEASVIEPSHELGDGGLILMDKAFAIALIINNWITLPFDVLANSALISFGLKVEDGEIRRNRPVMILTAITELFERVDLALLQVGLYQDNSIASVVLLGAVSHAPTVLGDTLYATFVFVFVLRLVTLPLGVEHKELFIHGSHEGTDCNADTFLIPHLTPWRFLFPHLTPWRQ</sequence>
<name>A0A3P7IJK7_TOXCA</name>
<reference evidence="2" key="1">
    <citation type="submission" date="2018-11" db="EMBL/GenBank/DDBJ databases">
        <authorList>
            <consortium name="Pathogen Informatics"/>
        </authorList>
    </citation>
    <scope>NUCLEOTIDE SEQUENCE [LARGE SCALE GENOMIC DNA]</scope>
</reference>
<gene>
    <name evidence="2" type="ORF">TCNE_LOCUS16567</name>
</gene>
<evidence type="ECO:0000313" key="2">
    <source>
        <dbReference type="EMBL" id="VDM47888.1"/>
    </source>
</evidence>